<evidence type="ECO:0000313" key="3">
    <source>
        <dbReference type="Proteomes" id="UP000249720"/>
    </source>
</evidence>
<dbReference type="AlphaFoldDB" id="A0A2W7SGL8"/>
<name>A0A2W7SGL8_9BACT</name>
<evidence type="ECO:0000313" key="2">
    <source>
        <dbReference type="EMBL" id="PZX66047.1"/>
    </source>
</evidence>
<dbReference type="NCBIfam" id="TIGR01200">
    <property type="entry name" value="GLPGLI"/>
    <property type="match status" value="1"/>
</dbReference>
<sequence>MYHMKGVLIFLFSCLLMFHTKAQNTFIYSGKVYFEKRVNQYQLLDMDNDEIWSELMKKTMPKITVDEFVLSFNKGVSLYEMEKENENNKYIFGMKPSTQNIIWKNLEQNKIEEQKEVFEQQYLLKDSLRKLEWRITGETREIAGFDCKKAVTKICDSVYVVAFYTDQIPVSSGPESFSGLPGLILGLAVPRLYTTWFATKLELLPPNTNISMPKLKGKATNWDGLQKDLLNGMKDWGKSGPKYVWNALL</sequence>
<accession>A0A2W7SGL8</accession>
<protein>
    <submittedName>
        <fullName evidence="2">GLPGLI family protein</fullName>
    </submittedName>
</protein>
<comment type="caution">
    <text evidence="2">The sequence shown here is derived from an EMBL/GenBank/DDBJ whole genome shotgun (WGS) entry which is preliminary data.</text>
</comment>
<keyword evidence="3" id="KW-1185">Reference proteome</keyword>
<dbReference type="OrthoDB" id="1440774at2"/>
<dbReference type="Pfam" id="PF09697">
    <property type="entry name" value="Porph_ging"/>
    <property type="match status" value="1"/>
</dbReference>
<evidence type="ECO:0000256" key="1">
    <source>
        <dbReference type="SAM" id="SignalP"/>
    </source>
</evidence>
<dbReference type="EMBL" id="QKZV01000001">
    <property type="protein sequence ID" value="PZX66047.1"/>
    <property type="molecule type" value="Genomic_DNA"/>
</dbReference>
<keyword evidence="1" id="KW-0732">Signal</keyword>
<dbReference type="Proteomes" id="UP000249720">
    <property type="component" value="Unassembled WGS sequence"/>
</dbReference>
<dbReference type="InterPro" id="IPR005901">
    <property type="entry name" value="GLPGLI"/>
</dbReference>
<organism evidence="2 3">
    <name type="scientific">Hydrotalea sandarakina</name>
    <dbReference type="NCBI Taxonomy" id="1004304"/>
    <lineage>
        <taxon>Bacteria</taxon>
        <taxon>Pseudomonadati</taxon>
        <taxon>Bacteroidota</taxon>
        <taxon>Chitinophagia</taxon>
        <taxon>Chitinophagales</taxon>
        <taxon>Chitinophagaceae</taxon>
        <taxon>Hydrotalea</taxon>
    </lineage>
</organism>
<feature type="chain" id="PRO_5016176489" evidence="1">
    <location>
        <begin position="23"/>
        <end position="249"/>
    </location>
</feature>
<proteinExistence type="predicted"/>
<feature type="signal peptide" evidence="1">
    <location>
        <begin position="1"/>
        <end position="22"/>
    </location>
</feature>
<gene>
    <name evidence="2" type="ORF">LX80_00547</name>
</gene>
<reference evidence="2 3" key="1">
    <citation type="submission" date="2018-06" db="EMBL/GenBank/DDBJ databases">
        <title>Genomic Encyclopedia of Archaeal and Bacterial Type Strains, Phase II (KMG-II): from individual species to whole genera.</title>
        <authorList>
            <person name="Goeker M."/>
        </authorList>
    </citation>
    <scope>NUCLEOTIDE SEQUENCE [LARGE SCALE GENOMIC DNA]</scope>
    <source>
        <strain evidence="2 3">DSM 23241</strain>
    </source>
</reference>